<keyword evidence="2" id="KW-1185">Reference proteome</keyword>
<evidence type="ECO:0000313" key="1">
    <source>
        <dbReference type="EMBL" id="EIY67069.1"/>
    </source>
</evidence>
<comment type="caution">
    <text evidence="1">The sequence shown here is derived from an EMBL/GenBank/DDBJ whole genome shotgun (WGS) entry which is preliminary data.</text>
</comment>
<protein>
    <submittedName>
        <fullName evidence="1">Uncharacterized protein</fullName>
    </submittedName>
</protein>
<dbReference type="HOGENOM" id="CLU_2950730_0_0_10"/>
<gene>
    <name evidence="1" type="ORF">HMPREF1071_01392</name>
</gene>
<proteinExistence type="predicted"/>
<sequence>MKKKIVLTLLCIILVVFFVFGLVLGSFDFTRSKIIEKTDYYLVGWMSARNSLLGVISQR</sequence>
<organism evidence="1 2">
    <name type="scientific">Bacteroides salyersiae CL02T12C01</name>
    <dbReference type="NCBI Taxonomy" id="997887"/>
    <lineage>
        <taxon>Bacteria</taxon>
        <taxon>Pseudomonadati</taxon>
        <taxon>Bacteroidota</taxon>
        <taxon>Bacteroidia</taxon>
        <taxon>Bacteroidales</taxon>
        <taxon>Bacteroidaceae</taxon>
        <taxon>Bacteroides</taxon>
    </lineage>
</organism>
<dbReference type="AlphaFoldDB" id="I9I2H8"/>
<dbReference type="Proteomes" id="UP000005150">
    <property type="component" value="Unassembled WGS sequence"/>
</dbReference>
<name>I9I2H8_9BACE</name>
<accession>I9I2H8</accession>
<reference evidence="1 2" key="1">
    <citation type="submission" date="2012-02" db="EMBL/GenBank/DDBJ databases">
        <title>The Genome Sequence of Bacteroides salyersiae CL02T12C01.</title>
        <authorList>
            <consortium name="The Broad Institute Genome Sequencing Platform"/>
            <person name="Earl A."/>
            <person name="Ward D."/>
            <person name="Feldgarden M."/>
            <person name="Gevers D."/>
            <person name="Zitomersky N.L."/>
            <person name="Coyne M.J."/>
            <person name="Comstock L.E."/>
            <person name="Young S.K."/>
            <person name="Zeng Q."/>
            <person name="Gargeya S."/>
            <person name="Fitzgerald M."/>
            <person name="Haas B."/>
            <person name="Abouelleil A."/>
            <person name="Alvarado L."/>
            <person name="Arachchi H.M."/>
            <person name="Berlin A."/>
            <person name="Chapman S.B."/>
            <person name="Gearin G."/>
            <person name="Goldberg J."/>
            <person name="Griggs A."/>
            <person name="Gujja S."/>
            <person name="Hansen M."/>
            <person name="Heiman D."/>
            <person name="Howarth C."/>
            <person name="Larimer J."/>
            <person name="Lui A."/>
            <person name="MacDonald P.J.P."/>
            <person name="McCowen C."/>
            <person name="Montmayeur A."/>
            <person name="Murphy C."/>
            <person name="Neiman D."/>
            <person name="Pearson M."/>
            <person name="Priest M."/>
            <person name="Roberts A."/>
            <person name="Saif S."/>
            <person name="Shea T."/>
            <person name="Sisk P."/>
            <person name="Stolte C."/>
            <person name="Sykes S."/>
            <person name="Wortman J."/>
            <person name="Nusbaum C."/>
            <person name="Birren B."/>
        </authorList>
    </citation>
    <scope>NUCLEOTIDE SEQUENCE [LARGE SCALE GENOMIC DNA]</scope>
    <source>
        <strain evidence="1 2">CL02T12C01</strain>
    </source>
</reference>
<evidence type="ECO:0000313" key="2">
    <source>
        <dbReference type="Proteomes" id="UP000005150"/>
    </source>
</evidence>
<dbReference type="EMBL" id="AGXV01000019">
    <property type="protein sequence ID" value="EIY67069.1"/>
    <property type="molecule type" value="Genomic_DNA"/>
</dbReference>